<evidence type="ECO:0000313" key="1">
    <source>
        <dbReference type="EMBL" id="PPQ97808.1"/>
    </source>
</evidence>
<evidence type="ECO:0000313" key="2">
    <source>
        <dbReference type="Proteomes" id="UP000284706"/>
    </source>
</evidence>
<name>A0A409Y492_9AGAR</name>
<dbReference type="AlphaFoldDB" id="A0A409Y492"/>
<dbReference type="EMBL" id="NHYE01001190">
    <property type="protein sequence ID" value="PPQ97808.1"/>
    <property type="molecule type" value="Genomic_DNA"/>
</dbReference>
<dbReference type="OrthoDB" id="2938467at2759"/>
<comment type="caution">
    <text evidence="1">The sequence shown here is derived from an EMBL/GenBank/DDBJ whole genome shotgun (WGS) entry which is preliminary data.</text>
</comment>
<accession>A0A409Y492</accession>
<organism evidence="1 2">
    <name type="scientific">Gymnopilus dilepis</name>
    <dbReference type="NCBI Taxonomy" id="231916"/>
    <lineage>
        <taxon>Eukaryota</taxon>
        <taxon>Fungi</taxon>
        <taxon>Dikarya</taxon>
        <taxon>Basidiomycota</taxon>
        <taxon>Agaricomycotina</taxon>
        <taxon>Agaricomycetes</taxon>
        <taxon>Agaricomycetidae</taxon>
        <taxon>Agaricales</taxon>
        <taxon>Agaricineae</taxon>
        <taxon>Hymenogastraceae</taxon>
        <taxon>Gymnopilus</taxon>
    </lineage>
</organism>
<sequence>MLTLAGQGVINVDTPKSRACFRKYIRRGFEFRSHFPNHTCKATPYCNKTLRSIEDEHVLKIAFQPEMGRCPTKNLAPFMWRLQGQNN</sequence>
<proteinExistence type="predicted"/>
<gene>
    <name evidence="1" type="ORF">CVT26_012852</name>
</gene>
<protein>
    <submittedName>
        <fullName evidence="1">Uncharacterized protein</fullName>
    </submittedName>
</protein>
<dbReference type="Proteomes" id="UP000284706">
    <property type="component" value="Unassembled WGS sequence"/>
</dbReference>
<reference evidence="1 2" key="1">
    <citation type="journal article" date="2018" name="Evol. Lett.">
        <title>Horizontal gene cluster transfer increased hallucinogenic mushroom diversity.</title>
        <authorList>
            <person name="Reynolds H.T."/>
            <person name="Vijayakumar V."/>
            <person name="Gluck-Thaler E."/>
            <person name="Korotkin H.B."/>
            <person name="Matheny P.B."/>
            <person name="Slot J.C."/>
        </authorList>
    </citation>
    <scope>NUCLEOTIDE SEQUENCE [LARGE SCALE GENOMIC DNA]</scope>
    <source>
        <strain evidence="1 2">SRW20</strain>
    </source>
</reference>
<keyword evidence="2" id="KW-1185">Reference proteome</keyword>
<dbReference type="InParanoid" id="A0A409Y492"/>